<evidence type="ECO:0000313" key="1">
    <source>
        <dbReference type="EMBL" id="ACU58928.1"/>
    </source>
</evidence>
<sequence>MYYPFFQAFEMMRRICWYAYGITYFEYTNVIVDNDAYTVFLPFAFQNTEGGIFSAGYED</sequence>
<dbReference type="RefSeq" id="WP_012789104.1">
    <property type="nucleotide sequence ID" value="NC_013132.1"/>
</dbReference>
<dbReference type="EMBL" id="CP001699">
    <property type="protein sequence ID" value="ACU58928.1"/>
    <property type="molecule type" value="Genomic_DNA"/>
</dbReference>
<dbReference type="KEGG" id="cpi:Cpin_1431"/>
<dbReference type="Proteomes" id="UP000002215">
    <property type="component" value="Chromosome"/>
</dbReference>
<protein>
    <submittedName>
        <fullName evidence="1">Uncharacterized protein</fullName>
    </submittedName>
</protein>
<reference evidence="2" key="1">
    <citation type="submission" date="2009-08" db="EMBL/GenBank/DDBJ databases">
        <title>The complete genome of Chitinophaga pinensis DSM 2588.</title>
        <authorList>
            <consortium name="US DOE Joint Genome Institute (JGI-PGF)"/>
            <person name="Lucas S."/>
            <person name="Copeland A."/>
            <person name="Lapidus A."/>
            <person name="Glavina del Rio T."/>
            <person name="Dalin E."/>
            <person name="Tice H."/>
            <person name="Bruce D."/>
            <person name="Goodwin L."/>
            <person name="Pitluck S."/>
            <person name="Kyrpides N."/>
            <person name="Mavromatis K."/>
            <person name="Ivanova N."/>
            <person name="Mikhailova N."/>
            <person name="Sims D."/>
            <person name="Meinche L."/>
            <person name="Brettin T."/>
            <person name="Detter J.C."/>
            <person name="Han C."/>
            <person name="Larimer F."/>
            <person name="Land M."/>
            <person name="Hauser L."/>
            <person name="Markowitz V."/>
            <person name="Cheng J.-F."/>
            <person name="Hugenholtz P."/>
            <person name="Woyke T."/>
            <person name="Wu D."/>
            <person name="Spring S."/>
            <person name="Klenk H.-P."/>
            <person name="Eisen J.A."/>
        </authorList>
    </citation>
    <scope>NUCLEOTIDE SEQUENCE [LARGE SCALE GENOMIC DNA]</scope>
    <source>
        <strain evidence="2">ATCC 43595 / DSM 2588 / LMG 13176 / NBRC 15968 / NCIMB 11800 / UQM 2034</strain>
    </source>
</reference>
<name>A0A979G1A5_CHIPD</name>
<accession>A0A979G1A5</accession>
<organism evidence="1 2">
    <name type="scientific">Chitinophaga pinensis (strain ATCC 43595 / DSM 2588 / LMG 13176 / NBRC 15968 / NCIMB 11800 / UQM 2034)</name>
    <dbReference type="NCBI Taxonomy" id="485918"/>
    <lineage>
        <taxon>Bacteria</taxon>
        <taxon>Pseudomonadati</taxon>
        <taxon>Bacteroidota</taxon>
        <taxon>Chitinophagia</taxon>
        <taxon>Chitinophagales</taxon>
        <taxon>Chitinophagaceae</taxon>
        <taxon>Chitinophaga</taxon>
    </lineage>
</organism>
<dbReference type="AlphaFoldDB" id="A0A979G1A5"/>
<gene>
    <name evidence="1" type="ordered locus">Cpin_1431</name>
</gene>
<reference evidence="1 2" key="2">
    <citation type="journal article" date="2010" name="Stand. Genomic Sci.">
        <title>Complete genome sequence of Chitinophaga pinensis type strain (UQM 2034).</title>
        <authorList>
            <person name="Glavina Del Rio T."/>
            <person name="Abt B."/>
            <person name="Spring S."/>
            <person name="Lapidus A."/>
            <person name="Nolan M."/>
            <person name="Tice H."/>
            <person name="Copeland A."/>
            <person name="Cheng J.F."/>
            <person name="Chen F."/>
            <person name="Bruce D."/>
            <person name="Goodwin L."/>
            <person name="Pitluck S."/>
            <person name="Ivanova N."/>
            <person name="Mavromatis K."/>
            <person name="Mikhailova N."/>
            <person name="Pati A."/>
            <person name="Chen A."/>
            <person name="Palaniappan K."/>
            <person name="Land M."/>
            <person name="Hauser L."/>
            <person name="Chang Y.J."/>
            <person name="Jeffries C.D."/>
            <person name="Chain P."/>
            <person name="Saunders E."/>
            <person name="Detter J.C."/>
            <person name="Brettin T."/>
            <person name="Rohde M."/>
            <person name="Goker M."/>
            <person name="Bristow J."/>
            <person name="Eisen J.A."/>
            <person name="Markowitz V."/>
            <person name="Hugenholtz P."/>
            <person name="Kyrpides N.C."/>
            <person name="Klenk H.P."/>
            <person name="Lucas S."/>
        </authorList>
    </citation>
    <scope>NUCLEOTIDE SEQUENCE [LARGE SCALE GENOMIC DNA]</scope>
    <source>
        <strain evidence="2">ATCC 43595 / DSM 2588 / LMG 13176 / NBRC 15968 / NCIMB 11800 / UQM 2034</strain>
    </source>
</reference>
<proteinExistence type="predicted"/>
<evidence type="ECO:0000313" key="2">
    <source>
        <dbReference type="Proteomes" id="UP000002215"/>
    </source>
</evidence>